<reference evidence="1 2" key="1">
    <citation type="submission" date="2023-12" db="EMBL/GenBank/DDBJ databases">
        <title>the genome sequence of Hyalangium sp. s54d21.</title>
        <authorList>
            <person name="Zhang X."/>
        </authorList>
    </citation>
    <scope>NUCLEOTIDE SEQUENCE [LARGE SCALE GENOMIC DNA]</scope>
    <source>
        <strain evidence="2">s54d21</strain>
    </source>
</reference>
<accession>A0ABU5GWT0</accession>
<name>A0ABU5GWT0_9BACT</name>
<dbReference type="Proteomes" id="UP001291309">
    <property type="component" value="Unassembled WGS sequence"/>
</dbReference>
<gene>
    <name evidence="1" type="ORF">SYV04_04605</name>
</gene>
<evidence type="ECO:0000313" key="2">
    <source>
        <dbReference type="Proteomes" id="UP001291309"/>
    </source>
</evidence>
<dbReference type="RefSeq" id="WP_321544353.1">
    <property type="nucleotide sequence ID" value="NZ_JAXIVS010000001.1"/>
</dbReference>
<protein>
    <submittedName>
        <fullName evidence="1">Uncharacterized protein</fullName>
    </submittedName>
</protein>
<organism evidence="1 2">
    <name type="scientific">Hyalangium rubrum</name>
    <dbReference type="NCBI Taxonomy" id="3103134"/>
    <lineage>
        <taxon>Bacteria</taxon>
        <taxon>Pseudomonadati</taxon>
        <taxon>Myxococcota</taxon>
        <taxon>Myxococcia</taxon>
        <taxon>Myxococcales</taxon>
        <taxon>Cystobacterineae</taxon>
        <taxon>Archangiaceae</taxon>
        <taxon>Hyalangium</taxon>
    </lineage>
</organism>
<dbReference type="EMBL" id="JAXIVS010000001">
    <property type="protein sequence ID" value="MDY7225648.1"/>
    <property type="molecule type" value="Genomic_DNA"/>
</dbReference>
<evidence type="ECO:0000313" key="1">
    <source>
        <dbReference type="EMBL" id="MDY7225648.1"/>
    </source>
</evidence>
<comment type="caution">
    <text evidence="1">The sequence shown here is derived from an EMBL/GenBank/DDBJ whole genome shotgun (WGS) entry which is preliminary data.</text>
</comment>
<proteinExistence type="predicted"/>
<sequence length="227" mass="25016">MDPLEKALKGLEAQTLEELLSRLAELQALRAKGTPVTAPRVTLHLRSGRELQGFLLELRNGGKSVVLHALSADARRSEPDAIFIRTDSIEALTVHELPSLYQLPRDTPPPPSRLVMKRKLAERQTSLASALGAPVEVEVDWDRLPPEPEALAAIEALSSRALGVLEDLTRELMALEALRANVRKVRLLVGLSAQVTRQDHSLLLVTTVSPIGWMSREDLHHAIEKVL</sequence>
<keyword evidence="2" id="KW-1185">Reference proteome</keyword>